<evidence type="ECO:0000259" key="5">
    <source>
        <dbReference type="PROSITE" id="PS50172"/>
    </source>
</evidence>
<sequence length="1359" mass="149776">MEHNNSRLPTSSTSVVATVAADGGFSMLEQIEQEATQILSDYDSYKIDMERCHVEEEEEEEEEEKKGREEENEVPGVEEEDYEETQLLEDYDDTGGLPAAGILTVNADAETETEDDEGEPDKNLVVHVDSDATTEDDDGNDKINGGGPENMMCRRDGELAEENSPFRAPLAVPHEPLIPDPSDVQETTVRGMTDIDPGMLTCELDESSAKNLKDMPHIETELVLSREKGYSNDEVIHKQERLVANTSTEGLGKPLLLSFRSIGSTHAESMRLAALCPLKWHPPENVDLKCNDSKDQPDDKLWNASAPDDGSPNQLLNFIGNQTIFLEDSPEPDWMKTRPAEAEKSPIRVFERRLIAGSSSRLSPLARSKQQQNVRAGVGDSMEDAVEVKSRELRARKLFPEPAKVSKEKLASRKMAAVATSDSRMKDPLPLSFLDPVFHQLEQQISIDSGVHSPAGSVSYLGSQDPGEDSQAQALNMVDKLVWLNNNDILHEPLIAANGPDMVDLDRRSPIRKPPPQELAHMTGLHAPRSPLHVYEWVDSQHDEAGPSVVGASKAFKVPKVATGRARQLHSSRAVQKSRVNLGHKQHRVLGKGKGKKVKKLLNKERLKHQQSSGFQTVEEKSPEASSCQKIDLQKIEMDKGQIELEKVQVEVPVASNKKTELASHQQEIHANGIANAHVEQKQEIRQHTAYDQGEQDGYEHPEDEVVQPVGPDTQVAVETLEGMCNGALSREHVSEDANKKETGPLQYLEVQEAMGDQETPESVPPLVNRKSALKAMPRNSPDLDDVSLRPSKHGRSVSWSNGVDRRRPESSGKKITPHSVLHTQKEATHPEGDKGDQNDSDNETLASLLKTTTVGSDDSRRKRKQEVTKHDGNEEDHSASMVERQQKKKIKLSKATIARLLESDDDAGEPASVTGTVTKTGCLKTIVDQTPDMPKVAGPNVITRSAGKLQDHLTSATQMTTLEGEKVRKLRKRHSSARTSLDPTDAAKRVLRSTNSGEGGFVERVQNLSAGEDAGITTKQGKSRKLQSIEDDLTTPLSTPPAFTTETFVAESINAPAIVKGRRGQGAVQKDNIQITSHPSPVIPTPSNLVKENAVRGKRGQHKRIEPLELAFGTGGTPEPSSNPSPITMNGQQPKRRKRKVTCVLFSHGLDEETIKQQRKILLKLGGQVATTVGDCTHFVAEKFQRTGNMLAVMAAGKPVVTVTWLESCAQASCFLEEKRFTLEDEKKEKELGFSMVSTLSAAQHKPLLQGIRVFITPQTNPKPEVVAGFVKAAGGQVVDNYMGPPPKDNAVNYCLVISDEEDYNICVPALKQGAKVYLPELIFSGIVTYHLDFSKYPLFNNFGERWKKKKKKKRRTL</sequence>
<feature type="compositionally biased region" description="Polar residues" evidence="4">
    <location>
        <begin position="1120"/>
        <end position="1134"/>
    </location>
</feature>
<feature type="compositionally biased region" description="Basic and acidic residues" evidence="4">
    <location>
        <begin position="824"/>
        <end position="838"/>
    </location>
</feature>
<feature type="compositionally biased region" description="Basic and acidic residues" evidence="4">
    <location>
        <begin position="858"/>
        <end position="879"/>
    </location>
</feature>
<comment type="subcellular location">
    <subcellularLocation>
        <location evidence="1">Nucleus</location>
    </subcellularLocation>
</comment>
<feature type="region of interest" description="Disordered" evidence="4">
    <location>
        <begin position="775"/>
        <end position="889"/>
    </location>
</feature>
<evidence type="ECO:0000313" key="7">
    <source>
        <dbReference type="Proteomes" id="UP001497522"/>
    </source>
</evidence>
<feature type="compositionally biased region" description="Polar residues" evidence="4">
    <location>
        <begin position="844"/>
        <end position="857"/>
    </location>
</feature>
<dbReference type="PANTHER" id="PTHR23196:SF1">
    <property type="entry name" value="PAX-INTERACTING PROTEIN 1"/>
    <property type="match status" value="1"/>
</dbReference>
<dbReference type="InterPro" id="IPR051579">
    <property type="entry name" value="DDR_Transcriptional_Reg"/>
</dbReference>
<feature type="compositionally biased region" description="Basic and acidic residues" evidence="4">
    <location>
        <begin position="804"/>
        <end position="813"/>
    </location>
</feature>
<feature type="compositionally biased region" description="Basic and acidic residues" evidence="4">
    <location>
        <begin position="292"/>
        <end position="301"/>
    </location>
</feature>
<organism evidence="6 7">
    <name type="scientific">Sphagnum jensenii</name>
    <dbReference type="NCBI Taxonomy" id="128206"/>
    <lineage>
        <taxon>Eukaryota</taxon>
        <taxon>Viridiplantae</taxon>
        <taxon>Streptophyta</taxon>
        <taxon>Embryophyta</taxon>
        <taxon>Bryophyta</taxon>
        <taxon>Sphagnophytina</taxon>
        <taxon>Sphagnopsida</taxon>
        <taxon>Sphagnales</taxon>
        <taxon>Sphagnaceae</taxon>
        <taxon>Sphagnum</taxon>
    </lineage>
</organism>
<feature type="region of interest" description="Disordered" evidence="4">
    <location>
        <begin position="53"/>
        <end position="97"/>
    </location>
</feature>
<dbReference type="Pfam" id="PF16770">
    <property type="entry name" value="RTT107_BRCT_5"/>
    <property type="match status" value="1"/>
</dbReference>
<dbReference type="CDD" id="cd18432">
    <property type="entry name" value="BRCT_PAXIP1_rpt6_like"/>
    <property type="match status" value="1"/>
</dbReference>
<evidence type="ECO:0000256" key="1">
    <source>
        <dbReference type="ARBA" id="ARBA00004123"/>
    </source>
</evidence>
<gene>
    <name evidence="6" type="ORF">CSSPJE1EN2_LOCUS17353</name>
</gene>
<keyword evidence="3" id="KW-0539">Nucleus</keyword>
<dbReference type="PANTHER" id="PTHR23196">
    <property type="entry name" value="PAX TRANSCRIPTION ACTIVATION DOMAIN INTERACTING PROTEIN"/>
    <property type="match status" value="1"/>
</dbReference>
<name>A0ABP1BHP0_9BRYO</name>
<protein>
    <recommendedName>
        <fullName evidence="5">BRCT domain-containing protein</fullName>
    </recommendedName>
</protein>
<dbReference type="SMART" id="SM00292">
    <property type="entry name" value="BRCT"/>
    <property type="match status" value="1"/>
</dbReference>
<evidence type="ECO:0000256" key="3">
    <source>
        <dbReference type="ARBA" id="ARBA00023242"/>
    </source>
</evidence>
<keyword evidence="2" id="KW-0227">DNA damage</keyword>
<dbReference type="PROSITE" id="PS50172">
    <property type="entry name" value="BRCT"/>
    <property type="match status" value="1"/>
</dbReference>
<feature type="region of interest" description="Disordered" evidence="4">
    <location>
        <begin position="292"/>
        <end position="312"/>
    </location>
</feature>
<accession>A0ABP1BHP0</accession>
<feature type="compositionally biased region" description="Acidic residues" evidence="4">
    <location>
        <begin position="70"/>
        <end position="93"/>
    </location>
</feature>
<dbReference type="InterPro" id="IPR036420">
    <property type="entry name" value="BRCT_dom_sf"/>
</dbReference>
<feature type="region of interest" description="Disordered" evidence="4">
    <location>
        <begin position="1112"/>
        <end position="1135"/>
    </location>
</feature>
<dbReference type="CDD" id="cd17744">
    <property type="entry name" value="BRCT_MDC1_rpt1"/>
    <property type="match status" value="1"/>
</dbReference>
<evidence type="ECO:0000256" key="2">
    <source>
        <dbReference type="ARBA" id="ARBA00022763"/>
    </source>
</evidence>
<evidence type="ECO:0000313" key="6">
    <source>
        <dbReference type="EMBL" id="CAK9875104.1"/>
    </source>
</evidence>
<dbReference type="Pfam" id="PF16589">
    <property type="entry name" value="BRCT_2"/>
    <property type="match status" value="1"/>
</dbReference>
<reference evidence="6" key="1">
    <citation type="submission" date="2024-03" db="EMBL/GenBank/DDBJ databases">
        <authorList>
            <consortium name="ELIXIR-Norway"/>
            <consortium name="Elixir Norway"/>
        </authorList>
    </citation>
    <scope>NUCLEOTIDE SEQUENCE</scope>
</reference>
<evidence type="ECO:0000256" key="4">
    <source>
        <dbReference type="SAM" id="MobiDB-lite"/>
    </source>
</evidence>
<dbReference type="InterPro" id="IPR001357">
    <property type="entry name" value="BRCT_dom"/>
</dbReference>
<dbReference type="EMBL" id="OZ023705">
    <property type="protein sequence ID" value="CAK9875104.1"/>
    <property type="molecule type" value="Genomic_DNA"/>
</dbReference>
<proteinExistence type="predicted"/>
<feature type="region of interest" description="Disordered" evidence="4">
    <location>
        <begin position="129"/>
        <end position="149"/>
    </location>
</feature>
<dbReference type="Proteomes" id="UP001497522">
    <property type="component" value="Chromosome 4"/>
</dbReference>
<keyword evidence="7" id="KW-1185">Reference proteome</keyword>
<feature type="domain" description="BRCT" evidence="5">
    <location>
        <begin position="1160"/>
        <end position="1224"/>
    </location>
</feature>
<dbReference type="Gene3D" id="3.40.50.10190">
    <property type="entry name" value="BRCT domain"/>
    <property type="match status" value="2"/>
</dbReference>
<dbReference type="SUPFAM" id="SSF52113">
    <property type="entry name" value="BRCT domain"/>
    <property type="match status" value="1"/>
</dbReference>